<feature type="transmembrane region" description="Helical" evidence="1">
    <location>
        <begin position="139"/>
        <end position="162"/>
    </location>
</feature>
<evidence type="ECO:0000313" key="3">
    <source>
        <dbReference type="EMBL" id="SEA67606.1"/>
    </source>
</evidence>
<dbReference type="InterPro" id="IPR051311">
    <property type="entry name" value="DedA_domain"/>
</dbReference>
<dbReference type="EMBL" id="FNQN01000009">
    <property type="protein sequence ID" value="SEA67606.1"/>
    <property type="molecule type" value="Genomic_DNA"/>
</dbReference>
<evidence type="ECO:0000313" key="4">
    <source>
        <dbReference type="Proteomes" id="UP000199409"/>
    </source>
</evidence>
<feature type="transmembrane region" description="Helical" evidence="1">
    <location>
        <begin position="174"/>
        <end position="196"/>
    </location>
</feature>
<sequence>MTILRRLYDWVLSWAQTPYGVFALAILAFAEASFFPVPPDVLLMALALSMPKKAYRFALIATIGSIVGGALGYLIGWGLWDSVGPYFYRYVPGVTVEGFDHIGSLFNLYGFWIIFAAGFTPIPYKIFTIGAGVFSVNFPVFMLASLVGRSLRFFLVAGMFYYLGKPAREFIEKYFNLLSILALLVMIAVILLFKFYY</sequence>
<accession>A0A1H4D4Z1</accession>
<dbReference type="Pfam" id="PF09335">
    <property type="entry name" value="VTT_dom"/>
    <property type="match status" value="1"/>
</dbReference>
<dbReference type="OrthoDB" id="9810270at2"/>
<dbReference type="AlphaFoldDB" id="A0A1H4D4Z1"/>
<feature type="transmembrane region" description="Helical" evidence="1">
    <location>
        <begin position="109"/>
        <end position="127"/>
    </location>
</feature>
<dbReference type="InterPro" id="IPR032816">
    <property type="entry name" value="VTT_dom"/>
</dbReference>
<feature type="domain" description="VTT" evidence="2">
    <location>
        <begin position="37"/>
        <end position="161"/>
    </location>
</feature>
<gene>
    <name evidence="3" type="ORF">SAMN05660420_02829</name>
</gene>
<dbReference type="RefSeq" id="WP_092349950.1">
    <property type="nucleotide sequence ID" value="NZ_FNQN01000009.1"/>
</dbReference>
<keyword evidence="1" id="KW-0472">Membrane</keyword>
<dbReference type="PANTHER" id="PTHR42709">
    <property type="entry name" value="ALKALINE PHOSPHATASE LIKE PROTEIN"/>
    <property type="match status" value="1"/>
</dbReference>
<keyword evidence="4" id="KW-1185">Reference proteome</keyword>
<evidence type="ECO:0000259" key="2">
    <source>
        <dbReference type="Pfam" id="PF09335"/>
    </source>
</evidence>
<evidence type="ECO:0000256" key="1">
    <source>
        <dbReference type="SAM" id="Phobius"/>
    </source>
</evidence>
<keyword evidence="1" id="KW-1133">Transmembrane helix</keyword>
<keyword evidence="1" id="KW-0812">Transmembrane</keyword>
<dbReference type="GO" id="GO:0005886">
    <property type="term" value="C:plasma membrane"/>
    <property type="evidence" value="ECO:0007669"/>
    <property type="project" value="TreeGrafter"/>
</dbReference>
<organism evidence="3 4">
    <name type="scientific">Desulfuromusa kysingii</name>
    <dbReference type="NCBI Taxonomy" id="37625"/>
    <lineage>
        <taxon>Bacteria</taxon>
        <taxon>Pseudomonadati</taxon>
        <taxon>Thermodesulfobacteriota</taxon>
        <taxon>Desulfuromonadia</taxon>
        <taxon>Desulfuromonadales</taxon>
        <taxon>Geopsychrobacteraceae</taxon>
        <taxon>Desulfuromusa</taxon>
    </lineage>
</organism>
<feature type="transmembrane region" description="Helical" evidence="1">
    <location>
        <begin position="57"/>
        <end position="80"/>
    </location>
</feature>
<dbReference type="PANTHER" id="PTHR42709:SF11">
    <property type="entry name" value="DEDA FAMILY PROTEIN"/>
    <property type="match status" value="1"/>
</dbReference>
<dbReference type="STRING" id="37625.SAMN05660420_02829"/>
<reference evidence="3 4" key="1">
    <citation type="submission" date="2016-10" db="EMBL/GenBank/DDBJ databases">
        <authorList>
            <person name="de Groot N.N."/>
        </authorList>
    </citation>
    <scope>NUCLEOTIDE SEQUENCE [LARGE SCALE GENOMIC DNA]</scope>
    <source>
        <strain evidence="3 4">DSM 7343</strain>
    </source>
</reference>
<proteinExistence type="predicted"/>
<protein>
    <submittedName>
        <fullName evidence="3">Membrane protein YqaA, SNARE-associated domain</fullName>
    </submittedName>
</protein>
<dbReference type="Proteomes" id="UP000199409">
    <property type="component" value="Unassembled WGS sequence"/>
</dbReference>
<feature type="transmembrane region" description="Helical" evidence="1">
    <location>
        <begin position="20"/>
        <end position="45"/>
    </location>
</feature>
<name>A0A1H4D4Z1_9BACT</name>